<evidence type="ECO:0000313" key="1">
    <source>
        <dbReference type="EMBL" id="VFJ89921.1"/>
    </source>
</evidence>
<protein>
    <recommendedName>
        <fullName evidence="4">MalT-like TPR region domain-containing protein</fullName>
    </recommendedName>
</protein>
<evidence type="ECO:0008006" key="4">
    <source>
        <dbReference type="Google" id="ProtNLM"/>
    </source>
</evidence>
<dbReference type="AlphaFoldDB" id="A0A450UZE8"/>
<organism evidence="3">
    <name type="scientific">Candidatus Kentrum eta</name>
    <dbReference type="NCBI Taxonomy" id="2126337"/>
    <lineage>
        <taxon>Bacteria</taxon>
        <taxon>Pseudomonadati</taxon>
        <taxon>Pseudomonadota</taxon>
        <taxon>Gammaproteobacteria</taxon>
        <taxon>Candidatus Kentrum</taxon>
    </lineage>
</organism>
<gene>
    <name evidence="1" type="ORF">BECKH772A_GA0070896_1001820</name>
    <name evidence="2" type="ORF">BECKH772B_GA0070898_1001224</name>
    <name evidence="3" type="ORF">BECKH772C_GA0070978_1001720</name>
</gene>
<dbReference type="EMBL" id="CAADFJ010000017">
    <property type="protein sequence ID" value="VFJ97937.1"/>
    <property type="molecule type" value="Genomic_DNA"/>
</dbReference>
<sequence>MQSGTMIPLDSRPTQNRVLRYLRPMPNTHLNAITSLKNHLRPLLKEHQRAGLEMAVEQKNWLNAAIYANNLSELELALGGIAAAIADAESAVAHAERSGEAFQRLARRTDQADALHQAGEAQAARALFEEAEAIQAEYDPEAPRLYSGASFRYCEWLLSQAERAAWRVGTGGAATPLDNRASMVGERPFDAAQGPPFDGWRAASSHGAEVRSPSGVEGQAPLIAACIEAAGRAEAALVIAEQNNDLLGIALHRLTLARAALYRECLAADSPLGSAGQAPAISETLQRTVSEAVDALRQAGTMDHLPRGLLTRAWVRALTRDLAGAEADLIEAQGIAEAGPMPLFLADIHLTRARLSFPRDPAGARADLLEARRLIGEHGYHRRDGELADAQAWIGP</sequence>
<proteinExistence type="predicted"/>
<dbReference type="EMBL" id="CAADFI010000012">
    <property type="protein sequence ID" value="VFJ90926.1"/>
    <property type="molecule type" value="Genomic_DNA"/>
</dbReference>
<dbReference type="EMBL" id="CAADFG010000018">
    <property type="protein sequence ID" value="VFJ89921.1"/>
    <property type="molecule type" value="Genomic_DNA"/>
</dbReference>
<reference evidence="3" key="1">
    <citation type="submission" date="2019-02" db="EMBL/GenBank/DDBJ databases">
        <authorList>
            <person name="Gruber-Vodicka R. H."/>
            <person name="Seah K. B. B."/>
        </authorList>
    </citation>
    <scope>NUCLEOTIDE SEQUENCE</scope>
    <source>
        <strain evidence="3">BECK_SA2B12</strain>
        <strain evidence="1">BECK_SA2B15</strain>
        <strain evidence="2">BECK_SA2B20</strain>
    </source>
</reference>
<name>A0A450UZE8_9GAMM</name>
<accession>A0A450UZE8</accession>
<evidence type="ECO:0000313" key="2">
    <source>
        <dbReference type="EMBL" id="VFJ90926.1"/>
    </source>
</evidence>
<evidence type="ECO:0000313" key="3">
    <source>
        <dbReference type="EMBL" id="VFJ97937.1"/>
    </source>
</evidence>